<dbReference type="InterPro" id="IPR037522">
    <property type="entry name" value="HD_GYP_dom"/>
</dbReference>
<dbReference type="CDD" id="cd01949">
    <property type="entry name" value="GGDEF"/>
    <property type="match status" value="1"/>
</dbReference>
<feature type="transmembrane region" description="Helical" evidence="1">
    <location>
        <begin position="12"/>
        <end position="36"/>
    </location>
</feature>
<evidence type="ECO:0000313" key="4">
    <source>
        <dbReference type="EMBL" id="SHH14471.1"/>
    </source>
</evidence>
<keyword evidence="1" id="KW-1133">Transmembrane helix</keyword>
<proteinExistence type="predicted"/>
<feature type="domain" description="HD-GYP" evidence="3">
    <location>
        <begin position="370"/>
        <end position="562"/>
    </location>
</feature>
<dbReference type="PROSITE" id="PS51832">
    <property type="entry name" value="HD_GYP"/>
    <property type="match status" value="1"/>
</dbReference>
<dbReference type="SMART" id="SM00471">
    <property type="entry name" value="HDc"/>
    <property type="match status" value="1"/>
</dbReference>
<organism evidence="4 5">
    <name type="scientific">Clostridium grantii DSM 8605</name>
    <dbReference type="NCBI Taxonomy" id="1121316"/>
    <lineage>
        <taxon>Bacteria</taxon>
        <taxon>Bacillati</taxon>
        <taxon>Bacillota</taxon>
        <taxon>Clostridia</taxon>
        <taxon>Eubacteriales</taxon>
        <taxon>Clostridiaceae</taxon>
        <taxon>Clostridium</taxon>
    </lineage>
</organism>
<feature type="transmembrane region" description="Helical" evidence="1">
    <location>
        <begin position="48"/>
        <end position="70"/>
    </location>
</feature>
<dbReference type="NCBIfam" id="TIGR00254">
    <property type="entry name" value="GGDEF"/>
    <property type="match status" value="1"/>
</dbReference>
<feature type="transmembrane region" description="Helical" evidence="1">
    <location>
        <begin position="132"/>
        <end position="150"/>
    </location>
</feature>
<dbReference type="InterPro" id="IPR043128">
    <property type="entry name" value="Rev_trsase/Diguanyl_cyclase"/>
</dbReference>
<dbReference type="Proteomes" id="UP000184447">
    <property type="component" value="Unassembled WGS sequence"/>
</dbReference>
<dbReference type="FunFam" id="3.30.70.270:FF:000001">
    <property type="entry name" value="Diguanylate cyclase domain protein"/>
    <property type="match status" value="1"/>
</dbReference>
<evidence type="ECO:0000259" key="2">
    <source>
        <dbReference type="PROSITE" id="PS50887"/>
    </source>
</evidence>
<evidence type="ECO:0000256" key="1">
    <source>
        <dbReference type="SAM" id="Phobius"/>
    </source>
</evidence>
<accession>A0A1M5QL05</accession>
<evidence type="ECO:0000313" key="5">
    <source>
        <dbReference type="Proteomes" id="UP000184447"/>
    </source>
</evidence>
<keyword evidence="1" id="KW-0812">Transmembrane</keyword>
<feature type="domain" description="GGDEF" evidence="2">
    <location>
        <begin position="223"/>
        <end position="358"/>
    </location>
</feature>
<dbReference type="Gene3D" id="3.30.70.270">
    <property type="match status" value="1"/>
</dbReference>
<dbReference type="CDD" id="cd00077">
    <property type="entry name" value="HDc"/>
    <property type="match status" value="1"/>
</dbReference>
<gene>
    <name evidence="4" type="ORF">SAMN02745207_00149</name>
</gene>
<feature type="transmembrane region" description="Helical" evidence="1">
    <location>
        <begin position="82"/>
        <end position="106"/>
    </location>
</feature>
<feature type="transmembrane region" description="Helical" evidence="1">
    <location>
        <begin position="162"/>
        <end position="179"/>
    </location>
</feature>
<dbReference type="STRING" id="1121316.SAMN02745207_00149"/>
<sequence length="562" mass="64713">MRNLKNSRNNQVQDIISVVKITSLLFSIIGFFTFFFESKLSNKYAITTLASYLVTITMGLLAVAYLFWVFSTSNKIDVRYEYILKIFDSSLFVIFFIAVICVTGSYQSNYKFLFLFIIIASTIEYGMRHGMIVAITASSIILAMDLILVPTITINQYFQNDLVLAGVFILTAWPLGYYVKIEGEHIKRLEDLINEDGLTGVYNHRYFYEAMKEKFAIAEKENEYLAMVFIDLDYFKHYNDLNGHQKGDLVLKTVGGILKESVGEKDIVARYGGEEFAILLPNNSEIQATEVGERIRKSIEKTYFHGEENQPNGKVTVSIGISVYPDKAKSDIDLIKSADDALYRAKFFNKNRVEIYSSILDELKNDIEEEHIDLITSIKTLISVINAKDKYTYGHVERVVAYSRLFAEELCLSEEDKKNLVYGAYMHDIGKINISKEILNKKMPLTKDEWEILKQHSENGIEIIKPVNSLQEIAPLILHHHERYDGMGYPDQMKGDNIPFLVRVLTIVDSFDAMTSHRPYNKRKTYDEAIEELKRCSGTQFDPIMTKKFIETIKKNMHEFQH</sequence>
<dbReference type="PANTHER" id="PTHR43155">
    <property type="entry name" value="CYCLIC DI-GMP PHOSPHODIESTERASE PA4108-RELATED"/>
    <property type="match status" value="1"/>
</dbReference>
<dbReference type="EMBL" id="FQXM01000002">
    <property type="protein sequence ID" value="SHH14471.1"/>
    <property type="molecule type" value="Genomic_DNA"/>
</dbReference>
<dbReference type="SMART" id="SM00267">
    <property type="entry name" value="GGDEF"/>
    <property type="match status" value="1"/>
</dbReference>
<keyword evidence="1" id="KW-0472">Membrane</keyword>
<dbReference type="RefSeq" id="WP_073335967.1">
    <property type="nucleotide sequence ID" value="NZ_FQXM01000002.1"/>
</dbReference>
<dbReference type="Pfam" id="PF00990">
    <property type="entry name" value="GGDEF"/>
    <property type="match status" value="1"/>
</dbReference>
<dbReference type="InterPro" id="IPR029787">
    <property type="entry name" value="Nucleotide_cyclase"/>
</dbReference>
<dbReference type="OrthoDB" id="9804747at2"/>
<dbReference type="Gene3D" id="1.10.3210.10">
    <property type="entry name" value="Hypothetical protein af1432"/>
    <property type="match status" value="1"/>
</dbReference>
<feature type="transmembrane region" description="Helical" evidence="1">
    <location>
        <begin position="112"/>
        <end position="127"/>
    </location>
</feature>
<evidence type="ECO:0000259" key="3">
    <source>
        <dbReference type="PROSITE" id="PS51832"/>
    </source>
</evidence>
<reference evidence="4 5" key="1">
    <citation type="submission" date="2016-11" db="EMBL/GenBank/DDBJ databases">
        <authorList>
            <person name="Jaros S."/>
            <person name="Januszkiewicz K."/>
            <person name="Wedrychowicz H."/>
        </authorList>
    </citation>
    <scope>NUCLEOTIDE SEQUENCE [LARGE SCALE GENOMIC DNA]</scope>
    <source>
        <strain evidence="4 5">DSM 8605</strain>
    </source>
</reference>
<protein>
    <submittedName>
        <fullName evidence="4">Diguanylate cyclase (GGDEF) domain-containing protein</fullName>
    </submittedName>
</protein>
<dbReference type="AlphaFoldDB" id="A0A1M5QL05"/>
<dbReference type="InterPro" id="IPR000160">
    <property type="entry name" value="GGDEF_dom"/>
</dbReference>
<dbReference type="PANTHER" id="PTHR43155:SF2">
    <property type="entry name" value="CYCLIC DI-GMP PHOSPHODIESTERASE PA4108"/>
    <property type="match status" value="1"/>
</dbReference>
<dbReference type="Pfam" id="PF13487">
    <property type="entry name" value="HD_5"/>
    <property type="match status" value="1"/>
</dbReference>
<dbReference type="PROSITE" id="PS50887">
    <property type="entry name" value="GGDEF"/>
    <property type="match status" value="1"/>
</dbReference>
<keyword evidence="5" id="KW-1185">Reference proteome</keyword>
<dbReference type="SUPFAM" id="SSF55073">
    <property type="entry name" value="Nucleotide cyclase"/>
    <property type="match status" value="1"/>
</dbReference>
<name>A0A1M5QL05_9CLOT</name>
<dbReference type="SUPFAM" id="SSF109604">
    <property type="entry name" value="HD-domain/PDEase-like"/>
    <property type="match status" value="1"/>
</dbReference>
<dbReference type="InterPro" id="IPR003607">
    <property type="entry name" value="HD/PDEase_dom"/>
</dbReference>